<feature type="region of interest" description="Disordered" evidence="1">
    <location>
        <begin position="1"/>
        <end position="68"/>
    </location>
</feature>
<reference evidence="2" key="1">
    <citation type="journal article" date="2023" name="Science">
        <title>Genome structures resolve the early diversification of teleost fishes.</title>
        <authorList>
            <person name="Parey E."/>
            <person name="Louis A."/>
            <person name="Montfort J."/>
            <person name="Bouchez O."/>
            <person name="Roques C."/>
            <person name="Iampietro C."/>
            <person name="Lluch J."/>
            <person name="Castinel A."/>
            <person name="Donnadieu C."/>
            <person name="Desvignes T."/>
            <person name="Floi Bucao C."/>
            <person name="Jouanno E."/>
            <person name="Wen M."/>
            <person name="Mejri S."/>
            <person name="Dirks R."/>
            <person name="Jansen H."/>
            <person name="Henkel C."/>
            <person name="Chen W.J."/>
            <person name="Zahm M."/>
            <person name="Cabau C."/>
            <person name="Klopp C."/>
            <person name="Thompson A.W."/>
            <person name="Robinson-Rechavi M."/>
            <person name="Braasch I."/>
            <person name="Lecointre G."/>
            <person name="Bobe J."/>
            <person name="Postlethwait J.H."/>
            <person name="Berthelot C."/>
            <person name="Roest Crollius H."/>
            <person name="Guiguen Y."/>
        </authorList>
    </citation>
    <scope>NUCLEOTIDE SEQUENCE</scope>
    <source>
        <strain evidence="2">NC1722</strain>
    </source>
</reference>
<feature type="compositionally biased region" description="Basic and acidic residues" evidence="1">
    <location>
        <begin position="37"/>
        <end position="46"/>
    </location>
</feature>
<dbReference type="Proteomes" id="UP001221898">
    <property type="component" value="Unassembled WGS sequence"/>
</dbReference>
<proteinExistence type="predicted"/>
<dbReference type="EMBL" id="JAINUG010000422">
    <property type="protein sequence ID" value="KAJ8371951.1"/>
    <property type="molecule type" value="Genomic_DNA"/>
</dbReference>
<name>A0AAD7RBA3_9TELE</name>
<evidence type="ECO:0000313" key="2">
    <source>
        <dbReference type="EMBL" id="KAJ8371951.1"/>
    </source>
</evidence>
<keyword evidence="3" id="KW-1185">Reference proteome</keyword>
<protein>
    <submittedName>
        <fullName evidence="2">Uncharacterized protein</fullName>
    </submittedName>
</protein>
<sequence length="68" mass="7512">MSAGDSAPDLKQTLPLLSHSTADKELHSVQRTNQSNHGDRMNEHLQPKPLNAEPEPWKSTAMTNDHGL</sequence>
<gene>
    <name evidence="2" type="ORF">AAFF_G00298240</name>
</gene>
<dbReference type="AlphaFoldDB" id="A0AAD7RBA3"/>
<organism evidence="2 3">
    <name type="scientific">Aldrovandia affinis</name>
    <dbReference type="NCBI Taxonomy" id="143900"/>
    <lineage>
        <taxon>Eukaryota</taxon>
        <taxon>Metazoa</taxon>
        <taxon>Chordata</taxon>
        <taxon>Craniata</taxon>
        <taxon>Vertebrata</taxon>
        <taxon>Euteleostomi</taxon>
        <taxon>Actinopterygii</taxon>
        <taxon>Neopterygii</taxon>
        <taxon>Teleostei</taxon>
        <taxon>Notacanthiformes</taxon>
        <taxon>Halosauridae</taxon>
        <taxon>Aldrovandia</taxon>
    </lineage>
</organism>
<accession>A0AAD7RBA3</accession>
<evidence type="ECO:0000313" key="3">
    <source>
        <dbReference type="Proteomes" id="UP001221898"/>
    </source>
</evidence>
<evidence type="ECO:0000256" key="1">
    <source>
        <dbReference type="SAM" id="MobiDB-lite"/>
    </source>
</evidence>
<comment type="caution">
    <text evidence="2">The sequence shown here is derived from an EMBL/GenBank/DDBJ whole genome shotgun (WGS) entry which is preliminary data.</text>
</comment>